<dbReference type="PANTHER" id="PTHR41299:SF1">
    <property type="entry name" value="THIAMINE PYROPHOSPHOKINASE"/>
    <property type="match status" value="1"/>
</dbReference>
<dbReference type="InterPro" id="IPR036759">
    <property type="entry name" value="TPK_catalytic_sf"/>
</dbReference>
<evidence type="ECO:0000256" key="5">
    <source>
        <dbReference type="NCBIfam" id="TIGR01378"/>
    </source>
</evidence>
<dbReference type="Proteomes" id="UP000255425">
    <property type="component" value="Unassembled WGS sequence"/>
</dbReference>
<evidence type="ECO:0000259" key="6">
    <source>
        <dbReference type="SMART" id="SM00983"/>
    </source>
</evidence>
<dbReference type="Pfam" id="PF04263">
    <property type="entry name" value="TPK_catalytic"/>
    <property type="match status" value="1"/>
</dbReference>
<keyword evidence="4" id="KW-0067">ATP-binding</keyword>
<dbReference type="EC" id="2.7.6.2" evidence="5"/>
<dbReference type="AlphaFoldDB" id="A0A380H7R5"/>
<dbReference type="GeneID" id="63936179"/>
<keyword evidence="8" id="KW-1185">Reference proteome</keyword>
<dbReference type="GO" id="GO:0005524">
    <property type="term" value="F:ATP binding"/>
    <property type="evidence" value="ECO:0007669"/>
    <property type="project" value="UniProtKB-KW"/>
</dbReference>
<dbReference type="GO" id="GO:0006772">
    <property type="term" value="P:thiamine metabolic process"/>
    <property type="evidence" value="ECO:0007669"/>
    <property type="project" value="UniProtKB-UniRule"/>
</dbReference>
<gene>
    <name evidence="7" type="primary">thiN</name>
    <name evidence="7" type="ORF">NCTC11807_01836</name>
</gene>
<dbReference type="GO" id="GO:0030975">
    <property type="term" value="F:thiamine binding"/>
    <property type="evidence" value="ECO:0007669"/>
    <property type="project" value="InterPro"/>
</dbReference>
<dbReference type="InterPro" id="IPR036371">
    <property type="entry name" value="TPK_B1-bd_sf"/>
</dbReference>
<name>A0A380H7R5_9STAP</name>
<feature type="domain" description="Thiamin pyrophosphokinase thiamin-binding" evidence="6">
    <location>
        <begin position="140"/>
        <end position="205"/>
    </location>
</feature>
<dbReference type="InterPro" id="IPR006282">
    <property type="entry name" value="Thi_PPkinase"/>
</dbReference>
<keyword evidence="1 7" id="KW-0808">Transferase</keyword>
<dbReference type="InterPro" id="IPR053149">
    <property type="entry name" value="TPK"/>
</dbReference>
<organism evidence="7 8">
    <name type="scientific">Staphylococcus saccharolyticus</name>
    <dbReference type="NCBI Taxonomy" id="33028"/>
    <lineage>
        <taxon>Bacteria</taxon>
        <taxon>Bacillati</taxon>
        <taxon>Bacillota</taxon>
        <taxon>Bacilli</taxon>
        <taxon>Bacillales</taxon>
        <taxon>Staphylococcaceae</taxon>
        <taxon>Staphylococcus</taxon>
    </lineage>
</organism>
<sequence>MKVNLLCSKRLLPHQLLYHRKEEDWAGIDRGALVLLEQGIKPVFSVGDFDSVNDEERHILKEQLNIRPVKAEKDDTDLALGVEQAVQCGYSDIHIFGATGGRLDHFMGVIQILQKPQYINQRIHFKVIDERNEIKLLNVGIHKVEKNSSYPYISFIPLCEDVVISLKDFKYNLNHEHLNVGSTLTISNEVESNTATIIVERGRVLQMRSSD</sequence>
<dbReference type="NCBIfam" id="TIGR01378">
    <property type="entry name" value="thi_PPkinase"/>
    <property type="match status" value="1"/>
</dbReference>
<reference evidence="7 8" key="1">
    <citation type="submission" date="2018-06" db="EMBL/GenBank/DDBJ databases">
        <authorList>
            <consortium name="Pathogen Informatics"/>
            <person name="Doyle S."/>
        </authorList>
    </citation>
    <scope>NUCLEOTIDE SEQUENCE [LARGE SCALE GENOMIC DNA]</scope>
    <source>
        <strain evidence="7 8">NCTC11807</strain>
    </source>
</reference>
<dbReference type="GO" id="GO:0004788">
    <property type="term" value="F:thiamine diphosphokinase activity"/>
    <property type="evidence" value="ECO:0007669"/>
    <property type="project" value="UniProtKB-UniRule"/>
</dbReference>
<dbReference type="GO" id="GO:0009229">
    <property type="term" value="P:thiamine diphosphate biosynthetic process"/>
    <property type="evidence" value="ECO:0007669"/>
    <property type="project" value="InterPro"/>
</dbReference>
<dbReference type="CDD" id="cd07995">
    <property type="entry name" value="TPK"/>
    <property type="match status" value="1"/>
</dbReference>
<dbReference type="GO" id="GO:0016301">
    <property type="term" value="F:kinase activity"/>
    <property type="evidence" value="ECO:0007669"/>
    <property type="project" value="UniProtKB-KW"/>
</dbReference>
<evidence type="ECO:0000313" key="7">
    <source>
        <dbReference type="EMBL" id="SUM72297.1"/>
    </source>
</evidence>
<proteinExistence type="predicted"/>
<dbReference type="SUPFAM" id="SSF63999">
    <property type="entry name" value="Thiamin pyrophosphokinase, catalytic domain"/>
    <property type="match status" value="1"/>
</dbReference>
<dbReference type="PANTHER" id="PTHR41299">
    <property type="entry name" value="THIAMINE PYROPHOSPHOKINASE"/>
    <property type="match status" value="1"/>
</dbReference>
<dbReference type="InterPro" id="IPR007371">
    <property type="entry name" value="TPK_catalytic"/>
</dbReference>
<dbReference type="EMBL" id="UHDZ01000001">
    <property type="protein sequence ID" value="SUM72297.1"/>
    <property type="molecule type" value="Genomic_DNA"/>
</dbReference>
<evidence type="ECO:0000256" key="4">
    <source>
        <dbReference type="ARBA" id="ARBA00022840"/>
    </source>
</evidence>
<evidence type="ECO:0000256" key="1">
    <source>
        <dbReference type="ARBA" id="ARBA00022679"/>
    </source>
</evidence>
<dbReference type="RefSeq" id="WP_115313518.1">
    <property type="nucleotide sequence ID" value="NZ_CP066042.1"/>
</dbReference>
<keyword evidence="3 7" id="KW-0418">Kinase</keyword>
<dbReference type="SUPFAM" id="SSF63862">
    <property type="entry name" value="Thiamin pyrophosphokinase, substrate-binding domain"/>
    <property type="match status" value="1"/>
</dbReference>
<protein>
    <recommendedName>
        <fullName evidence="5">Thiamine diphosphokinase</fullName>
        <ecNumber evidence="5">2.7.6.2</ecNumber>
    </recommendedName>
</protein>
<evidence type="ECO:0000256" key="2">
    <source>
        <dbReference type="ARBA" id="ARBA00022741"/>
    </source>
</evidence>
<evidence type="ECO:0000313" key="8">
    <source>
        <dbReference type="Proteomes" id="UP000255425"/>
    </source>
</evidence>
<dbReference type="Gene3D" id="3.40.50.10240">
    <property type="entry name" value="Thiamin pyrophosphokinase, catalytic domain"/>
    <property type="match status" value="1"/>
</dbReference>
<accession>A0A380H7R5</accession>
<keyword evidence="2" id="KW-0547">Nucleotide-binding</keyword>
<dbReference type="SMART" id="SM00983">
    <property type="entry name" value="TPK_B1_binding"/>
    <property type="match status" value="1"/>
</dbReference>
<dbReference type="Pfam" id="PF04265">
    <property type="entry name" value="TPK_B1_binding"/>
    <property type="match status" value="1"/>
</dbReference>
<evidence type="ECO:0000256" key="3">
    <source>
        <dbReference type="ARBA" id="ARBA00022777"/>
    </source>
</evidence>
<dbReference type="InterPro" id="IPR007373">
    <property type="entry name" value="Thiamin_PyroPKinase_B1-bd"/>
</dbReference>